<organism evidence="2 3">
    <name type="scientific">Actinomyces johnsonii F0510</name>
    <dbReference type="NCBI Taxonomy" id="1227262"/>
    <lineage>
        <taxon>Bacteria</taxon>
        <taxon>Bacillati</taxon>
        <taxon>Actinomycetota</taxon>
        <taxon>Actinomycetes</taxon>
        <taxon>Actinomycetales</taxon>
        <taxon>Actinomycetaceae</taxon>
        <taxon>Actinomyces</taxon>
    </lineage>
</organism>
<dbReference type="Proteomes" id="UP000016498">
    <property type="component" value="Unassembled WGS sequence"/>
</dbReference>
<feature type="region of interest" description="Disordered" evidence="1">
    <location>
        <begin position="1"/>
        <end position="40"/>
    </location>
</feature>
<dbReference type="HOGENOM" id="CLU_3283584_0_0_11"/>
<protein>
    <submittedName>
        <fullName evidence="2">Uncharacterized protein</fullName>
    </submittedName>
</protein>
<reference evidence="2 3" key="1">
    <citation type="submission" date="2013-06" db="EMBL/GenBank/DDBJ databases">
        <authorList>
            <person name="Weinstock G."/>
            <person name="Sodergren E."/>
            <person name="Lobos E.A."/>
            <person name="Fulton L."/>
            <person name="Fulton R."/>
            <person name="Courtney L."/>
            <person name="Fronick C."/>
            <person name="O'Laughlin M."/>
            <person name="Godfrey J."/>
            <person name="Wilson R.M."/>
            <person name="Miner T."/>
            <person name="Farmer C."/>
            <person name="Delehaunty K."/>
            <person name="Cordes M."/>
            <person name="Minx P."/>
            <person name="Tomlinson C."/>
            <person name="Chen J."/>
            <person name="Wollam A."/>
            <person name="Pepin K.H."/>
            <person name="Bhonagiri V."/>
            <person name="Zhang X."/>
            <person name="Warren W."/>
            <person name="Mitreva M."/>
            <person name="Mardis E.R."/>
            <person name="Wilson R.K."/>
        </authorList>
    </citation>
    <scope>NUCLEOTIDE SEQUENCE [LARGE SCALE GENOMIC DNA]</scope>
    <source>
        <strain evidence="2 3">F0510</strain>
    </source>
</reference>
<dbReference type="EMBL" id="AWSD01000398">
    <property type="protein sequence ID" value="ERH15471.1"/>
    <property type="molecule type" value="Genomic_DNA"/>
</dbReference>
<evidence type="ECO:0000313" key="3">
    <source>
        <dbReference type="Proteomes" id="UP000016498"/>
    </source>
</evidence>
<proteinExistence type="predicted"/>
<gene>
    <name evidence="2" type="ORF">HMPREF1549_03281</name>
</gene>
<dbReference type="AlphaFoldDB" id="U1PYJ8"/>
<sequence length="40" mass="4182">MDRTEQTCPKPAAEVTMDGGEASGLGGVFRMRDGYSSSVS</sequence>
<name>U1PYJ8_9ACTO</name>
<comment type="caution">
    <text evidence="2">The sequence shown here is derived from an EMBL/GenBank/DDBJ whole genome shotgun (WGS) entry which is preliminary data.</text>
</comment>
<evidence type="ECO:0000313" key="2">
    <source>
        <dbReference type="EMBL" id="ERH15471.1"/>
    </source>
</evidence>
<accession>U1PYJ8</accession>
<evidence type="ECO:0000256" key="1">
    <source>
        <dbReference type="SAM" id="MobiDB-lite"/>
    </source>
</evidence>